<keyword evidence="1" id="KW-1133">Transmembrane helix</keyword>
<gene>
    <name evidence="2" type="ORF">TNCV_2505311</name>
</gene>
<dbReference type="PROSITE" id="PS51257">
    <property type="entry name" value="PROKAR_LIPOPROTEIN"/>
    <property type="match status" value="1"/>
</dbReference>
<dbReference type="AlphaFoldDB" id="A0A8X6WFY0"/>
<keyword evidence="1" id="KW-0472">Membrane</keyword>
<organism evidence="2 3">
    <name type="scientific">Trichonephila clavipes</name>
    <name type="common">Golden silk orbweaver</name>
    <name type="synonym">Nephila clavipes</name>
    <dbReference type="NCBI Taxonomy" id="2585209"/>
    <lineage>
        <taxon>Eukaryota</taxon>
        <taxon>Metazoa</taxon>
        <taxon>Ecdysozoa</taxon>
        <taxon>Arthropoda</taxon>
        <taxon>Chelicerata</taxon>
        <taxon>Arachnida</taxon>
        <taxon>Araneae</taxon>
        <taxon>Araneomorphae</taxon>
        <taxon>Entelegynae</taxon>
        <taxon>Araneoidea</taxon>
        <taxon>Nephilidae</taxon>
        <taxon>Trichonephila</taxon>
    </lineage>
</organism>
<keyword evidence="1" id="KW-0812">Transmembrane</keyword>
<sequence length="81" mass="9625">MRGVCLYSTHLVGLAVLFLSCYVTVKWYCERWEVLVEELIFTEAYQMACRSVNLKNLGFFLRMMRIPVISSHSKLKWFRIV</sequence>
<accession>A0A8X6WFY0</accession>
<feature type="transmembrane region" description="Helical" evidence="1">
    <location>
        <begin position="6"/>
        <end position="25"/>
    </location>
</feature>
<protein>
    <submittedName>
        <fullName evidence="2">Uncharacterized protein</fullName>
    </submittedName>
</protein>
<keyword evidence="3" id="KW-1185">Reference proteome</keyword>
<dbReference type="Proteomes" id="UP000887159">
    <property type="component" value="Unassembled WGS sequence"/>
</dbReference>
<proteinExistence type="predicted"/>
<dbReference type="EMBL" id="BMAU01021422">
    <property type="protein sequence ID" value="GFY34228.1"/>
    <property type="molecule type" value="Genomic_DNA"/>
</dbReference>
<comment type="caution">
    <text evidence="2">The sequence shown here is derived from an EMBL/GenBank/DDBJ whole genome shotgun (WGS) entry which is preliminary data.</text>
</comment>
<evidence type="ECO:0000313" key="2">
    <source>
        <dbReference type="EMBL" id="GFY34228.1"/>
    </source>
</evidence>
<reference evidence="2" key="1">
    <citation type="submission" date="2020-08" db="EMBL/GenBank/DDBJ databases">
        <title>Multicomponent nature underlies the extraordinary mechanical properties of spider dragline silk.</title>
        <authorList>
            <person name="Kono N."/>
            <person name="Nakamura H."/>
            <person name="Mori M."/>
            <person name="Yoshida Y."/>
            <person name="Ohtoshi R."/>
            <person name="Malay A.D."/>
            <person name="Moran D.A.P."/>
            <person name="Tomita M."/>
            <person name="Numata K."/>
            <person name="Arakawa K."/>
        </authorList>
    </citation>
    <scope>NUCLEOTIDE SEQUENCE</scope>
</reference>
<evidence type="ECO:0000313" key="3">
    <source>
        <dbReference type="Proteomes" id="UP000887159"/>
    </source>
</evidence>
<evidence type="ECO:0000256" key="1">
    <source>
        <dbReference type="SAM" id="Phobius"/>
    </source>
</evidence>
<name>A0A8X6WFY0_TRICX</name>